<dbReference type="AlphaFoldDB" id="K6VNS7"/>
<accession>K6VNS7</accession>
<reference evidence="2 3" key="1">
    <citation type="submission" date="2012-08" db="EMBL/GenBank/DDBJ databases">
        <title>Whole genome shotgun sequence of Austwickia chelonae NBRC 105200.</title>
        <authorList>
            <person name="Yoshida I."/>
            <person name="Hosoyama A."/>
            <person name="Tsuchikane K."/>
            <person name="Katsumata H."/>
            <person name="Ando Y."/>
            <person name="Ohji S."/>
            <person name="Hamada M."/>
            <person name="Tamura T."/>
            <person name="Yamazoe A."/>
            <person name="Yamazaki S."/>
            <person name="Fujita N."/>
        </authorList>
    </citation>
    <scope>NUCLEOTIDE SEQUENCE [LARGE SCALE GENOMIC DNA]</scope>
    <source>
        <strain evidence="2 3">NBRC 105200</strain>
    </source>
</reference>
<feature type="compositionally biased region" description="Basic and acidic residues" evidence="1">
    <location>
        <begin position="47"/>
        <end position="62"/>
    </location>
</feature>
<organism evidence="2 3">
    <name type="scientific">Austwickia chelonae NBRC 105200</name>
    <dbReference type="NCBI Taxonomy" id="1184607"/>
    <lineage>
        <taxon>Bacteria</taxon>
        <taxon>Bacillati</taxon>
        <taxon>Actinomycetota</taxon>
        <taxon>Actinomycetes</taxon>
        <taxon>Micrococcales</taxon>
        <taxon>Dermatophilaceae</taxon>
        <taxon>Austwickia</taxon>
    </lineage>
</organism>
<feature type="region of interest" description="Disordered" evidence="1">
    <location>
        <begin position="41"/>
        <end position="62"/>
    </location>
</feature>
<evidence type="ECO:0000256" key="1">
    <source>
        <dbReference type="SAM" id="MobiDB-lite"/>
    </source>
</evidence>
<keyword evidence="3" id="KW-1185">Reference proteome</keyword>
<dbReference type="InterPro" id="IPR036388">
    <property type="entry name" value="WH-like_DNA-bd_sf"/>
</dbReference>
<dbReference type="Gene3D" id="1.10.10.10">
    <property type="entry name" value="Winged helix-like DNA-binding domain superfamily/Winged helix DNA-binding domain"/>
    <property type="match status" value="1"/>
</dbReference>
<feature type="compositionally biased region" description="Low complexity" evidence="1">
    <location>
        <begin position="19"/>
        <end position="29"/>
    </location>
</feature>
<feature type="compositionally biased region" description="Basic and acidic residues" evidence="1">
    <location>
        <begin position="7"/>
        <end position="18"/>
    </location>
</feature>
<evidence type="ECO:0000313" key="2">
    <source>
        <dbReference type="EMBL" id="GAB77000.1"/>
    </source>
</evidence>
<name>K6VNS7_9MICO</name>
<gene>
    <name evidence="2" type="ORF">AUCHE_04_00410</name>
</gene>
<feature type="region of interest" description="Disordered" evidence="1">
    <location>
        <begin position="1"/>
        <end position="29"/>
    </location>
</feature>
<sequence>MGAKGRRMGERYAGDVSREAPSSSPSSRAAVIAAGLRDAIQQGTYRPGDKLPGEKRSWLSTG</sequence>
<protein>
    <submittedName>
        <fullName evidence="2">Uncharacterized protein</fullName>
    </submittedName>
</protein>
<comment type="caution">
    <text evidence="2">The sequence shown here is derived from an EMBL/GenBank/DDBJ whole genome shotgun (WGS) entry which is preliminary data.</text>
</comment>
<dbReference type="Proteomes" id="UP000008495">
    <property type="component" value="Unassembled WGS sequence"/>
</dbReference>
<dbReference type="EMBL" id="BAGZ01000004">
    <property type="protein sequence ID" value="GAB77000.1"/>
    <property type="molecule type" value="Genomic_DNA"/>
</dbReference>
<proteinExistence type="predicted"/>
<evidence type="ECO:0000313" key="3">
    <source>
        <dbReference type="Proteomes" id="UP000008495"/>
    </source>
</evidence>